<evidence type="ECO:0000256" key="7">
    <source>
        <dbReference type="ARBA" id="ARBA00022853"/>
    </source>
</evidence>
<dbReference type="EC" id="2.1.1.360" evidence="2"/>
<dbReference type="PANTHER" id="PTHR21451">
    <property type="entry name" value="HISTONE H3 METHYLTRANSFERASE"/>
    <property type="match status" value="1"/>
</dbReference>
<evidence type="ECO:0000256" key="2">
    <source>
        <dbReference type="ARBA" id="ARBA00012190"/>
    </source>
</evidence>
<evidence type="ECO:0000256" key="5">
    <source>
        <dbReference type="ARBA" id="ARBA00022679"/>
    </source>
</evidence>
<gene>
    <name evidence="12" type="ORF">PHPALM_36184</name>
</gene>
<dbReference type="PANTHER" id="PTHR21451:SF0">
    <property type="entry name" value="HISTONE-LYSINE N-METHYLTRANSFERASE, H3 LYSINE-79 SPECIFIC"/>
    <property type="match status" value="1"/>
</dbReference>
<dbReference type="InterPro" id="IPR029063">
    <property type="entry name" value="SAM-dependent_MTases_sf"/>
</dbReference>
<evidence type="ECO:0000256" key="6">
    <source>
        <dbReference type="ARBA" id="ARBA00022691"/>
    </source>
</evidence>
<dbReference type="Proteomes" id="UP000237271">
    <property type="component" value="Unassembled WGS sequence"/>
</dbReference>
<evidence type="ECO:0000256" key="1">
    <source>
        <dbReference type="ARBA" id="ARBA00004123"/>
    </source>
</evidence>
<dbReference type="Gene3D" id="3.40.50.150">
    <property type="entry name" value="Vaccinia Virus protein VP39"/>
    <property type="match status" value="1"/>
</dbReference>
<dbReference type="GO" id="GO:0006281">
    <property type="term" value="P:DNA repair"/>
    <property type="evidence" value="ECO:0007669"/>
    <property type="project" value="TreeGrafter"/>
</dbReference>
<keyword evidence="4" id="KW-0489">Methyltransferase</keyword>
<evidence type="ECO:0000313" key="13">
    <source>
        <dbReference type="Proteomes" id="UP000237271"/>
    </source>
</evidence>
<dbReference type="GO" id="GO:0032259">
    <property type="term" value="P:methylation"/>
    <property type="evidence" value="ECO:0007669"/>
    <property type="project" value="UniProtKB-KW"/>
</dbReference>
<keyword evidence="8" id="KW-0539">Nucleus</keyword>
<accession>A0A2P4X0L9</accession>
<feature type="domain" description="DOT1" evidence="11">
    <location>
        <begin position="84"/>
        <end position="240"/>
    </location>
</feature>
<evidence type="ECO:0000313" key="12">
    <source>
        <dbReference type="EMBL" id="POM59084.1"/>
    </source>
</evidence>
<dbReference type="Pfam" id="PF08123">
    <property type="entry name" value="DOT1"/>
    <property type="match status" value="1"/>
</dbReference>
<keyword evidence="13" id="KW-1185">Reference proteome</keyword>
<dbReference type="InterPro" id="IPR030445">
    <property type="entry name" value="H3-K79_meTrfase"/>
</dbReference>
<comment type="subcellular location">
    <subcellularLocation>
        <location evidence="1">Nucleus</location>
    </subcellularLocation>
</comment>
<keyword evidence="7" id="KW-0156">Chromatin regulator</keyword>
<dbReference type="GO" id="GO:0140956">
    <property type="term" value="F:histone H3K79 trimethyltransferase activity"/>
    <property type="evidence" value="ECO:0007669"/>
    <property type="project" value="UniProtKB-EC"/>
</dbReference>
<dbReference type="GO" id="GO:0000077">
    <property type="term" value="P:DNA damage checkpoint signaling"/>
    <property type="evidence" value="ECO:0007669"/>
    <property type="project" value="TreeGrafter"/>
</dbReference>
<dbReference type="OrthoDB" id="105693at2759"/>
<name>A0A2P4X0L9_9STRA</name>
<evidence type="ECO:0000256" key="3">
    <source>
        <dbReference type="ARBA" id="ARBA00020987"/>
    </source>
</evidence>
<evidence type="ECO:0000256" key="8">
    <source>
        <dbReference type="ARBA" id="ARBA00023242"/>
    </source>
</evidence>
<comment type="catalytic activity">
    <reaction evidence="10">
        <text>L-lysyl(79)-[histone H3] + 3 S-adenosyl-L-methionine = N(6),N(6),N(6)-trimethyl-L-lysyl(79)-[histone H3] + 3 S-adenosyl-L-homocysteine + 3 H(+)</text>
        <dbReference type="Rhea" id="RHEA:60328"/>
        <dbReference type="Rhea" id="RHEA-COMP:15549"/>
        <dbReference type="Rhea" id="RHEA-COMP:15552"/>
        <dbReference type="ChEBI" id="CHEBI:15378"/>
        <dbReference type="ChEBI" id="CHEBI:29969"/>
        <dbReference type="ChEBI" id="CHEBI:57856"/>
        <dbReference type="ChEBI" id="CHEBI:59789"/>
        <dbReference type="ChEBI" id="CHEBI:61961"/>
        <dbReference type="EC" id="2.1.1.360"/>
    </reaction>
</comment>
<proteinExistence type="predicted"/>
<dbReference type="GO" id="GO:0005634">
    <property type="term" value="C:nucleus"/>
    <property type="evidence" value="ECO:0007669"/>
    <property type="project" value="UniProtKB-SubCell"/>
</dbReference>
<keyword evidence="5" id="KW-0808">Transferase</keyword>
<protein>
    <recommendedName>
        <fullName evidence="3">Histone-lysine N-methyltransferase, H3 lysine-79 specific</fullName>
        <ecNumber evidence="2">2.1.1.360</ecNumber>
    </recommendedName>
    <alternativeName>
        <fullName evidence="9">Histone H3-K79 methyltransferase</fullName>
    </alternativeName>
</protein>
<reference evidence="12 13" key="1">
    <citation type="journal article" date="2017" name="Genome Biol. Evol.">
        <title>Phytophthora megakarya and P. palmivora, closely related causal agents of cacao black pod rot, underwent increases in genome sizes and gene numbers by different mechanisms.</title>
        <authorList>
            <person name="Ali S.S."/>
            <person name="Shao J."/>
            <person name="Lary D.J."/>
            <person name="Kronmiller B."/>
            <person name="Shen D."/>
            <person name="Strem M.D."/>
            <person name="Amoako-Attah I."/>
            <person name="Akrofi A.Y."/>
            <person name="Begoude B.A."/>
            <person name="Ten Hoopen G.M."/>
            <person name="Coulibaly K."/>
            <person name="Kebe B.I."/>
            <person name="Melnick R.L."/>
            <person name="Guiltinan M.J."/>
            <person name="Tyler B.M."/>
            <person name="Meinhardt L.W."/>
            <person name="Bailey B.A."/>
        </authorList>
    </citation>
    <scope>NUCLEOTIDE SEQUENCE [LARGE SCALE GENOMIC DNA]</scope>
    <source>
        <strain evidence="13">sbr112.9</strain>
    </source>
</reference>
<dbReference type="EMBL" id="NCKW01020110">
    <property type="protein sequence ID" value="POM59084.1"/>
    <property type="molecule type" value="Genomic_DNA"/>
</dbReference>
<dbReference type="SUPFAM" id="SSF53335">
    <property type="entry name" value="S-adenosyl-L-methionine-dependent methyltransferases"/>
    <property type="match status" value="1"/>
</dbReference>
<dbReference type="InterPro" id="IPR025789">
    <property type="entry name" value="DOT1_dom"/>
</dbReference>
<evidence type="ECO:0000256" key="9">
    <source>
        <dbReference type="ARBA" id="ARBA00029821"/>
    </source>
</evidence>
<dbReference type="AlphaFoldDB" id="A0A2P4X0L9"/>
<organism evidence="12 13">
    <name type="scientific">Phytophthora palmivora</name>
    <dbReference type="NCBI Taxonomy" id="4796"/>
    <lineage>
        <taxon>Eukaryota</taxon>
        <taxon>Sar</taxon>
        <taxon>Stramenopiles</taxon>
        <taxon>Oomycota</taxon>
        <taxon>Peronosporomycetes</taxon>
        <taxon>Peronosporales</taxon>
        <taxon>Peronosporaceae</taxon>
        <taxon>Phytophthora</taxon>
    </lineage>
</organism>
<sequence length="272" mass="30667">MATTFQDWEDKQLVQIALRFELEGLRITWDYVAHQMKRTKRPASELRTRLATLKRTNGKTISKFQPCFFGSVKPLFAEMSAESVRQHPRKINGTAGELLPSGVSELLGAMGPASTSDIFVDIRAGIGNVVSQVALATNVKASIGIEVRNELWMLSERCIKCYSCKYPLLLKVSMMNVDVQDAALSFKSPTCHATLVFTNNFLFEESAKLVISRELCSLPKARVVGTSSLVFPRHRASCVNIFCARWKRERTLKAPCSWKATTHSLFIYRRKR</sequence>
<evidence type="ECO:0000256" key="10">
    <source>
        <dbReference type="ARBA" id="ARBA00047770"/>
    </source>
</evidence>
<keyword evidence="6" id="KW-0949">S-adenosyl-L-methionine</keyword>
<comment type="caution">
    <text evidence="12">The sequence shown here is derived from an EMBL/GenBank/DDBJ whole genome shotgun (WGS) entry which is preliminary data.</text>
</comment>
<evidence type="ECO:0000256" key="4">
    <source>
        <dbReference type="ARBA" id="ARBA00022603"/>
    </source>
</evidence>
<evidence type="ECO:0000259" key="11">
    <source>
        <dbReference type="Pfam" id="PF08123"/>
    </source>
</evidence>